<reference evidence="1 2" key="1">
    <citation type="submission" date="2023-11" db="EMBL/GenBank/DDBJ databases">
        <title>Actinomadura monticuli sp. nov., isolated from volcanic ash.</title>
        <authorList>
            <person name="Lee S.D."/>
            <person name="Yang H."/>
            <person name="Kim I.S."/>
        </authorList>
    </citation>
    <scope>NUCLEOTIDE SEQUENCE [LARGE SCALE GENOMIC DNA]</scope>
    <source>
        <strain evidence="1 2">DSM 45346</strain>
    </source>
</reference>
<dbReference type="Gene3D" id="3.40.50.300">
    <property type="entry name" value="P-loop containing nucleotide triphosphate hydrolases"/>
    <property type="match status" value="1"/>
</dbReference>
<proteinExistence type="predicted"/>
<accession>A0ABV4R2G2</accession>
<dbReference type="EMBL" id="JAXCEH010000019">
    <property type="protein sequence ID" value="MFA1557096.1"/>
    <property type="molecule type" value="Genomic_DNA"/>
</dbReference>
<comment type="caution">
    <text evidence="1">The sequence shown here is derived from an EMBL/GenBank/DDBJ whole genome shotgun (WGS) entry which is preliminary data.</text>
</comment>
<dbReference type="Proteomes" id="UP001569904">
    <property type="component" value="Unassembled WGS sequence"/>
</dbReference>
<protein>
    <recommendedName>
        <fullName evidence="3">MinD-like ATPase involved in chromosome partitioning or flagellar assembly</fullName>
    </recommendedName>
</protein>
<evidence type="ECO:0000313" key="1">
    <source>
        <dbReference type="EMBL" id="MFA1557096.1"/>
    </source>
</evidence>
<dbReference type="InterPro" id="IPR027417">
    <property type="entry name" value="P-loop_NTPase"/>
</dbReference>
<keyword evidence="2" id="KW-1185">Reference proteome</keyword>
<name>A0ABV4R2G2_9ACTN</name>
<gene>
    <name evidence="1" type="ORF">SM436_25755</name>
</gene>
<evidence type="ECO:0000313" key="2">
    <source>
        <dbReference type="Proteomes" id="UP001569904"/>
    </source>
</evidence>
<dbReference type="SUPFAM" id="SSF52540">
    <property type="entry name" value="P-loop containing nucleoside triphosphate hydrolases"/>
    <property type="match status" value="1"/>
</dbReference>
<organism evidence="1 2">
    <name type="scientific">Actinomadura chokoriensis</name>
    <dbReference type="NCBI Taxonomy" id="454156"/>
    <lineage>
        <taxon>Bacteria</taxon>
        <taxon>Bacillati</taxon>
        <taxon>Actinomycetota</taxon>
        <taxon>Actinomycetes</taxon>
        <taxon>Streptosporangiales</taxon>
        <taxon>Thermomonosporaceae</taxon>
        <taxon>Actinomadura</taxon>
    </lineage>
</organism>
<evidence type="ECO:0008006" key="3">
    <source>
        <dbReference type="Google" id="ProtNLM"/>
    </source>
</evidence>
<dbReference type="RefSeq" id="WP_371943844.1">
    <property type="nucleotide sequence ID" value="NZ_JAXCEH010000019.1"/>
</dbReference>
<sequence>MALHCLVSPGGSPGVTTTALGLALTWPSEVLLAECDPMGRRVLPGFMADRLRESAGAGLLGLAMAAESGPDVRLPLEDYVVPIPGADSAALLHGVRDPRHGVRLGPLWGRLAEVLASRPGDVIADLGRIGGRDTPDALLRSAQSVVMVLKPTLTQVDVAGPRLDALKDLVGDRAAVGLCLLMDGPYSAAEVERVLGTPVMAELPCSPADAQVLSDGARPRRTFRTSLLLRSFTCLGRRLRATAVASSTDIGSESGAVLSGAGAGAGARGDR</sequence>